<dbReference type="Proteomes" id="UP000321083">
    <property type="component" value="Unassembled WGS sequence"/>
</dbReference>
<protein>
    <submittedName>
        <fullName evidence="1">Uncharacterized protein</fullName>
    </submittedName>
</protein>
<dbReference type="EMBL" id="SRHE01000886">
    <property type="protein sequence ID" value="TWW08026.1"/>
    <property type="molecule type" value="Genomic_DNA"/>
</dbReference>
<reference evidence="1 2" key="2">
    <citation type="submission" date="2019-08" db="EMBL/GenBank/DDBJ databases">
        <authorList>
            <person name="Henke P."/>
        </authorList>
    </citation>
    <scope>NUCLEOTIDE SEQUENCE [LARGE SCALE GENOMIC DNA]</scope>
    <source>
        <strain evidence="1">Phe10_nw2017</strain>
    </source>
</reference>
<proteinExistence type="predicted"/>
<reference evidence="1 2" key="1">
    <citation type="submission" date="2019-08" db="EMBL/GenBank/DDBJ databases">
        <title>100 year-old enigma solved: identification of Planctomyces bekefii, the type genus and species of the phylum Planctomycetes.</title>
        <authorList>
            <person name="Svetlana D.N."/>
            <person name="Overmann J."/>
        </authorList>
    </citation>
    <scope>NUCLEOTIDE SEQUENCE [LARGE SCALE GENOMIC DNA]</scope>
    <source>
        <strain evidence="1">Phe10_nw2017</strain>
    </source>
</reference>
<name>A0A5C6LZU1_9PLAN</name>
<dbReference type="AlphaFoldDB" id="A0A5C6LZU1"/>
<gene>
    <name evidence="1" type="ORF">E3A20_28470</name>
</gene>
<keyword evidence="2" id="KW-1185">Reference proteome</keyword>
<feature type="non-terminal residue" evidence="1">
    <location>
        <position position="40"/>
    </location>
</feature>
<sequence length="40" mass="4332">MNDGKKLVTGSRELPKATASHRRILCAADAIDEQCARMAC</sequence>
<comment type="caution">
    <text evidence="1">The sequence shown here is derived from an EMBL/GenBank/DDBJ whole genome shotgun (WGS) entry which is preliminary data.</text>
</comment>
<evidence type="ECO:0000313" key="1">
    <source>
        <dbReference type="EMBL" id="TWW08026.1"/>
    </source>
</evidence>
<evidence type="ECO:0000313" key="2">
    <source>
        <dbReference type="Proteomes" id="UP000321083"/>
    </source>
</evidence>
<accession>A0A5C6LZU1</accession>
<organism evidence="1 2">
    <name type="scientific">Planctomyces bekefii</name>
    <dbReference type="NCBI Taxonomy" id="1653850"/>
    <lineage>
        <taxon>Bacteria</taxon>
        <taxon>Pseudomonadati</taxon>
        <taxon>Planctomycetota</taxon>
        <taxon>Planctomycetia</taxon>
        <taxon>Planctomycetales</taxon>
        <taxon>Planctomycetaceae</taxon>
        <taxon>Planctomyces</taxon>
    </lineage>
</organism>